<gene>
    <name evidence="1" type="ORF">Cgig2_020744</name>
</gene>
<organism evidence="1 2">
    <name type="scientific">Carnegiea gigantea</name>
    <dbReference type="NCBI Taxonomy" id="171969"/>
    <lineage>
        <taxon>Eukaryota</taxon>
        <taxon>Viridiplantae</taxon>
        <taxon>Streptophyta</taxon>
        <taxon>Embryophyta</taxon>
        <taxon>Tracheophyta</taxon>
        <taxon>Spermatophyta</taxon>
        <taxon>Magnoliopsida</taxon>
        <taxon>eudicotyledons</taxon>
        <taxon>Gunneridae</taxon>
        <taxon>Pentapetalae</taxon>
        <taxon>Caryophyllales</taxon>
        <taxon>Cactineae</taxon>
        <taxon>Cactaceae</taxon>
        <taxon>Cactoideae</taxon>
        <taxon>Echinocereeae</taxon>
        <taxon>Carnegiea</taxon>
    </lineage>
</organism>
<dbReference type="Proteomes" id="UP001153076">
    <property type="component" value="Unassembled WGS sequence"/>
</dbReference>
<protein>
    <submittedName>
        <fullName evidence="1">Uncharacterized protein</fullName>
    </submittedName>
</protein>
<comment type="caution">
    <text evidence="1">The sequence shown here is derived from an EMBL/GenBank/DDBJ whole genome shotgun (WGS) entry which is preliminary data.</text>
</comment>
<name>A0A9Q1JW76_9CARY</name>
<keyword evidence="2" id="KW-1185">Reference proteome</keyword>
<dbReference type="EMBL" id="JAKOGI010000625">
    <property type="protein sequence ID" value="KAJ8432214.1"/>
    <property type="molecule type" value="Genomic_DNA"/>
</dbReference>
<dbReference type="OrthoDB" id="1938625at2759"/>
<accession>A0A9Q1JW76</accession>
<evidence type="ECO:0000313" key="1">
    <source>
        <dbReference type="EMBL" id="KAJ8432214.1"/>
    </source>
</evidence>
<evidence type="ECO:0000313" key="2">
    <source>
        <dbReference type="Proteomes" id="UP001153076"/>
    </source>
</evidence>
<proteinExistence type="predicted"/>
<dbReference type="AlphaFoldDB" id="A0A9Q1JW76"/>
<sequence>MTLLLHRFNNTRTIMLRSSCQLLHWFSNNANLGTKVEDFEIVTKVLSTFYTYRLGKHLCRPFIDIEIKGAIFSIPSTTSPGPDGYNSGFFKHIMDNLQSFTNHNSLKANMAKSHIILVVVQLNCNNNSKSVVKQKYVICKKGYVNQLCSFWEIIFGARVEFKRVPYISWHIVFIPKERRMEIKDMKSWDKEMALKKNVLWLRWIHGRYIRSVASSDYNPPPDSSWCWEKLCSVGYIQMGG</sequence>
<reference evidence="1" key="1">
    <citation type="submission" date="2022-04" db="EMBL/GenBank/DDBJ databases">
        <title>Carnegiea gigantea Genome sequencing and assembly v2.</title>
        <authorList>
            <person name="Copetti D."/>
            <person name="Sanderson M.J."/>
            <person name="Burquez A."/>
            <person name="Wojciechowski M.F."/>
        </authorList>
    </citation>
    <scope>NUCLEOTIDE SEQUENCE</scope>
    <source>
        <strain evidence="1">SGP5-SGP5p</strain>
        <tissue evidence="1">Aerial part</tissue>
    </source>
</reference>